<evidence type="ECO:0000313" key="1">
    <source>
        <dbReference type="EMBL" id="GAA5810982.1"/>
    </source>
</evidence>
<keyword evidence="2" id="KW-1185">Reference proteome</keyword>
<sequence length="172" mass="19009">MLSQLKASVFTRALKRKNSKGVIINVNAPINGETINAIVNNGFDKIDDEEEPESSNVEDLDKREPSIGLEWLKFIKKYQSIFHPLSPEANNIIRSGNAFGKPTVLRNVADPADLHVIGVSVNIGGCKGYFIQGQPVLMSMTQQLIETGLNVPIQVRWLNKASQLGKYRTCST</sequence>
<reference evidence="1 2" key="1">
    <citation type="submission" date="2024-04" db="EMBL/GenBank/DDBJ databases">
        <title>genome sequences of Mucor flavus KT1a and Helicostylum pulchrum KT1b strains isolated from the surface of a dry-aged beef.</title>
        <authorList>
            <person name="Toyotome T."/>
            <person name="Hosono M."/>
            <person name="Torimaru M."/>
            <person name="Fukuda K."/>
            <person name="Mikami N."/>
        </authorList>
    </citation>
    <scope>NUCLEOTIDE SEQUENCE [LARGE SCALE GENOMIC DNA]</scope>
    <source>
        <strain evidence="1 2">KT1a</strain>
    </source>
</reference>
<protein>
    <submittedName>
        <fullName evidence="1">Uncharacterized protein</fullName>
    </submittedName>
</protein>
<evidence type="ECO:0000313" key="2">
    <source>
        <dbReference type="Proteomes" id="UP001473302"/>
    </source>
</evidence>
<accession>A0ABP9YVV9</accession>
<dbReference type="Proteomes" id="UP001473302">
    <property type="component" value="Unassembled WGS sequence"/>
</dbReference>
<organism evidence="1 2">
    <name type="scientific">Mucor flavus</name>
    <dbReference type="NCBI Taxonomy" id="439312"/>
    <lineage>
        <taxon>Eukaryota</taxon>
        <taxon>Fungi</taxon>
        <taxon>Fungi incertae sedis</taxon>
        <taxon>Mucoromycota</taxon>
        <taxon>Mucoromycotina</taxon>
        <taxon>Mucoromycetes</taxon>
        <taxon>Mucorales</taxon>
        <taxon>Mucorineae</taxon>
        <taxon>Mucoraceae</taxon>
        <taxon>Mucor</taxon>
    </lineage>
</organism>
<gene>
    <name evidence="1" type="ORF">MFLAVUS_004411</name>
</gene>
<comment type="caution">
    <text evidence="1">The sequence shown here is derived from an EMBL/GenBank/DDBJ whole genome shotgun (WGS) entry which is preliminary data.</text>
</comment>
<dbReference type="EMBL" id="BAABUK010000008">
    <property type="protein sequence ID" value="GAA5810982.1"/>
    <property type="molecule type" value="Genomic_DNA"/>
</dbReference>
<name>A0ABP9YVV9_9FUNG</name>
<proteinExistence type="predicted"/>